<dbReference type="InterPro" id="IPR051132">
    <property type="entry name" value="3-5_Exonuclease_domain"/>
</dbReference>
<dbReference type="Gene3D" id="3.30.420.10">
    <property type="entry name" value="Ribonuclease H-like superfamily/Ribonuclease H"/>
    <property type="match status" value="1"/>
</dbReference>
<reference evidence="5 6" key="1">
    <citation type="journal article" date="2016" name="Mol. Biol. Evol.">
        <title>Comparative Genomics of Early-Diverging Mushroom-Forming Fungi Provides Insights into the Origins of Lignocellulose Decay Capabilities.</title>
        <authorList>
            <person name="Nagy L.G."/>
            <person name="Riley R."/>
            <person name="Tritt A."/>
            <person name="Adam C."/>
            <person name="Daum C."/>
            <person name="Floudas D."/>
            <person name="Sun H."/>
            <person name="Yadav J.S."/>
            <person name="Pangilinan J."/>
            <person name="Larsson K.H."/>
            <person name="Matsuura K."/>
            <person name="Barry K."/>
            <person name="Labutti K."/>
            <person name="Kuo R."/>
            <person name="Ohm R.A."/>
            <person name="Bhattacharya S.S."/>
            <person name="Shirouzu T."/>
            <person name="Yoshinaga Y."/>
            <person name="Martin F.M."/>
            <person name="Grigoriev I.V."/>
            <person name="Hibbett D.S."/>
        </authorList>
    </citation>
    <scope>NUCLEOTIDE SEQUENCE [LARGE SCALE GENOMIC DNA]</scope>
    <source>
        <strain evidence="5 6">HHB12733</strain>
    </source>
</reference>
<dbReference type="InParanoid" id="A0A165C0J5"/>
<dbReference type="InterPro" id="IPR002562">
    <property type="entry name" value="3'-5'_exonuclease_dom"/>
</dbReference>
<evidence type="ECO:0000256" key="2">
    <source>
        <dbReference type="ARBA" id="ARBA00022801"/>
    </source>
</evidence>
<dbReference type="GO" id="GO:0003676">
    <property type="term" value="F:nucleic acid binding"/>
    <property type="evidence" value="ECO:0007669"/>
    <property type="project" value="InterPro"/>
</dbReference>
<keyword evidence="6" id="KW-1185">Reference proteome</keyword>
<dbReference type="OrthoDB" id="18193at2759"/>
<dbReference type="SUPFAM" id="SSF53098">
    <property type="entry name" value="Ribonuclease H-like"/>
    <property type="match status" value="1"/>
</dbReference>
<dbReference type="GO" id="GO:0005737">
    <property type="term" value="C:cytoplasm"/>
    <property type="evidence" value="ECO:0007669"/>
    <property type="project" value="TreeGrafter"/>
</dbReference>
<evidence type="ECO:0000256" key="3">
    <source>
        <dbReference type="SAM" id="MobiDB-lite"/>
    </source>
</evidence>
<gene>
    <name evidence="5" type="ORF">CALCODRAFT_522127</name>
</gene>
<dbReference type="PANTHER" id="PTHR13620:SF104">
    <property type="entry name" value="EXONUCLEASE 3'-5' DOMAIN-CONTAINING PROTEIN 2"/>
    <property type="match status" value="1"/>
</dbReference>
<organism evidence="5 6">
    <name type="scientific">Calocera cornea HHB12733</name>
    <dbReference type="NCBI Taxonomy" id="1353952"/>
    <lineage>
        <taxon>Eukaryota</taxon>
        <taxon>Fungi</taxon>
        <taxon>Dikarya</taxon>
        <taxon>Basidiomycota</taxon>
        <taxon>Agaricomycotina</taxon>
        <taxon>Dacrymycetes</taxon>
        <taxon>Dacrymycetales</taxon>
        <taxon>Dacrymycetaceae</taxon>
        <taxon>Calocera</taxon>
    </lineage>
</organism>
<feature type="domain" description="3'-5' exonuclease" evidence="4">
    <location>
        <begin position="80"/>
        <end position="245"/>
    </location>
</feature>
<dbReference type="InterPro" id="IPR012337">
    <property type="entry name" value="RNaseH-like_sf"/>
</dbReference>
<dbReference type="Pfam" id="PF01612">
    <property type="entry name" value="DNA_pol_A_exo1"/>
    <property type="match status" value="1"/>
</dbReference>
<dbReference type="InterPro" id="IPR036397">
    <property type="entry name" value="RNaseH_sf"/>
</dbReference>
<name>A0A165C0J5_9BASI</name>
<keyword evidence="2" id="KW-0378">Hydrolase</keyword>
<protein>
    <submittedName>
        <fullName evidence="5">Ribonuclease H-like protein</fullName>
    </submittedName>
</protein>
<accession>A0A165C0J5</accession>
<evidence type="ECO:0000259" key="4">
    <source>
        <dbReference type="Pfam" id="PF01612"/>
    </source>
</evidence>
<dbReference type="GO" id="GO:0008408">
    <property type="term" value="F:3'-5' exonuclease activity"/>
    <property type="evidence" value="ECO:0007669"/>
    <property type="project" value="InterPro"/>
</dbReference>
<evidence type="ECO:0000313" key="6">
    <source>
        <dbReference type="Proteomes" id="UP000076842"/>
    </source>
</evidence>
<feature type="compositionally biased region" description="Basic residues" evidence="3">
    <location>
        <begin position="279"/>
        <end position="292"/>
    </location>
</feature>
<evidence type="ECO:0000256" key="1">
    <source>
        <dbReference type="ARBA" id="ARBA00022722"/>
    </source>
</evidence>
<keyword evidence="1" id="KW-0540">Nuclease</keyword>
<dbReference type="GO" id="GO:0006139">
    <property type="term" value="P:nucleobase-containing compound metabolic process"/>
    <property type="evidence" value="ECO:0007669"/>
    <property type="project" value="InterPro"/>
</dbReference>
<feature type="region of interest" description="Disordered" evidence="3">
    <location>
        <begin position="279"/>
        <end position="317"/>
    </location>
</feature>
<evidence type="ECO:0000313" key="5">
    <source>
        <dbReference type="EMBL" id="KZT50052.1"/>
    </source>
</evidence>
<sequence>MSRTIHALSNPSVSSSAEDLYQGSIQYLIASPRLPVENNVYALTSTDGGVFNAESSAANARQASSPCQLAVIHEWSKYADELVASLGNRIAFDLEWYNHPGQDKDAQRSAVLLLCDGHMALLIPLLRLQELPNSLRNTFESPGTLKAAVGISNDIARLWQEFKLVINNLVDISTLAKTVDPETWTVSIARNEALGARMLCAVYLKRPLIKDPSVRTGNWEAWPLSPEQLRYAFDDVICASDLLSLLLGMLNDGAPLPCQVLRIDAQYFVQHSAAINANHRARRRRQKKARAARKAERAPPPGLQAPLQMAPASAILP</sequence>
<dbReference type="AlphaFoldDB" id="A0A165C0J5"/>
<dbReference type="STRING" id="1353952.A0A165C0J5"/>
<dbReference type="GO" id="GO:0005634">
    <property type="term" value="C:nucleus"/>
    <property type="evidence" value="ECO:0007669"/>
    <property type="project" value="TreeGrafter"/>
</dbReference>
<dbReference type="PANTHER" id="PTHR13620">
    <property type="entry name" value="3-5 EXONUCLEASE"/>
    <property type="match status" value="1"/>
</dbReference>
<dbReference type="Proteomes" id="UP000076842">
    <property type="component" value="Unassembled WGS sequence"/>
</dbReference>
<dbReference type="CDD" id="cd06141">
    <property type="entry name" value="WRN_exo"/>
    <property type="match status" value="1"/>
</dbReference>
<dbReference type="EMBL" id="KV424254">
    <property type="protein sequence ID" value="KZT50052.1"/>
    <property type="molecule type" value="Genomic_DNA"/>
</dbReference>
<proteinExistence type="predicted"/>